<dbReference type="PANTHER" id="PTHR34293">
    <property type="entry name" value="HTH-TYPE TRANSCRIPTIONAL REGULATOR TRMBL2"/>
    <property type="match status" value="1"/>
</dbReference>
<reference evidence="2 3" key="1">
    <citation type="submission" date="2020-07" db="EMBL/GenBank/DDBJ databases">
        <title>Halosimplex litoreum sp. nov. and Halosimplex rubrum sp. nov., isolated from different salt environments.</title>
        <authorList>
            <person name="Cui H."/>
        </authorList>
    </citation>
    <scope>NUCLEOTIDE SEQUENCE [LARGE SCALE GENOMIC DNA]</scope>
    <source>
        <strain evidence="2 3">R2</strain>
    </source>
</reference>
<dbReference type="OrthoDB" id="30795at2157"/>
<dbReference type="AlphaFoldDB" id="A0A7D5PFL8"/>
<evidence type="ECO:0000313" key="2">
    <source>
        <dbReference type="EMBL" id="QLH82919.1"/>
    </source>
</evidence>
<dbReference type="KEGG" id="hpel:HZS54_15355"/>
<dbReference type="InterPro" id="IPR036390">
    <property type="entry name" value="WH_DNA-bd_sf"/>
</dbReference>
<dbReference type="Pfam" id="PF01978">
    <property type="entry name" value="TrmB"/>
    <property type="match status" value="1"/>
</dbReference>
<gene>
    <name evidence="2" type="ORF">HZS54_15355</name>
</gene>
<dbReference type="Proteomes" id="UP000509346">
    <property type="component" value="Chromosome"/>
</dbReference>
<dbReference type="SUPFAM" id="SSF46785">
    <property type="entry name" value="Winged helix' DNA-binding domain"/>
    <property type="match status" value="1"/>
</dbReference>
<feature type="domain" description="Transcription regulator TrmB N-terminal" evidence="1">
    <location>
        <begin position="23"/>
        <end position="89"/>
    </location>
</feature>
<accession>A0A7D5PFL8</accession>
<dbReference type="EMBL" id="CP058909">
    <property type="protein sequence ID" value="QLH82919.1"/>
    <property type="molecule type" value="Genomic_DNA"/>
</dbReference>
<evidence type="ECO:0000259" key="1">
    <source>
        <dbReference type="Pfam" id="PF01978"/>
    </source>
</evidence>
<dbReference type="RefSeq" id="WP_179917982.1">
    <property type="nucleotide sequence ID" value="NZ_CP058909.1"/>
</dbReference>
<dbReference type="GeneID" id="56083994"/>
<sequence>MSNDESAVGPDDDDLVAETASVLETFGLTSYEAKCFVALVRIGHGTAREIAEVADVPRPRVYDSVESLADRGLADVQDAQPRRFRAPDPRDAVETIRREYGQRLDRLEGLLPRLQSPEPREERAGVWVVEGDDAVSDRLAALADDADDELLVVLAVESLLTDEVRDALAAADERGVEITVASPSPAIREAVADAVAGAGVVETWTWWESHPIRAGEISSILMADGRELIVSSDLETDLPGVDRHSAVWTDDERAPLVGLMRPLLAEAIRSGSPAHGSA</sequence>
<dbReference type="InterPro" id="IPR036388">
    <property type="entry name" value="WH-like_DNA-bd_sf"/>
</dbReference>
<dbReference type="PANTHER" id="PTHR34293:SF1">
    <property type="entry name" value="HTH-TYPE TRANSCRIPTIONAL REGULATOR TRMBL2"/>
    <property type="match status" value="1"/>
</dbReference>
<protein>
    <submittedName>
        <fullName evidence="2">TrmB family transcriptional regulator</fullName>
    </submittedName>
</protein>
<dbReference type="Gene3D" id="1.10.10.10">
    <property type="entry name" value="Winged helix-like DNA-binding domain superfamily/Winged helix DNA-binding domain"/>
    <property type="match status" value="1"/>
</dbReference>
<name>A0A7D5PFL8_9EURY</name>
<proteinExistence type="predicted"/>
<dbReference type="InterPro" id="IPR051797">
    <property type="entry name" value="TrmB-like"/>
</dbReference>
<organism evidence="2 3">
    <name type="scientific">Halosimplex pelagicum</name>
    <dbReference type="NCBI Taxonomy" id="869886"/>
    <lineage>
        <taxon>Archaea</taxon>
        <taxon>Methanobacteriati</taxon>
        <taxon>Methanobacteriota</taxon>
        <taxon>Stenosarchaea group</taxon>
        <taxon>Halobacteria</taxon>
        <taxon>Halobacteriales</taxon>
        <taxon>Haloarculaceae</taxon>
        <taxon>Halosimplex</taxon>
    </lineage>
</organism>
<keyword evidence="3" id="KW-1185">Reference proteome</keyword>
<evidence type="ECO:0000313" key="3">
    <source>
        <dbReference type="Proteomes" id="UP000509346"/>
    </source>
</evidence>
<dbReference type="InterPro" id="IPR002831">
    <property type="entry name" value="Tscrpt_reg_TrmB_N"/>
</dbReference>